<dbReference type="PANTHER" id="PTHR21527:SF6">
    <property type="entry name" value="NUCLEOPORIN NUP35"/>
    <property type="match status" value="1"/>
</dbReference>
<dbReference type="OrthoDB" id="3365060at2759"/>
<feature type="compositionally biased region" description="Low complexity" evidence="9">
    <location>
        <begin position="650"/>
        <end position="661"/>
    </location>
</feature>
<feature type="compositionally biased region" description="Polar residues" evidence="9">
    <location>
        <begin position="662"/>
        <end position="677"/>
    </location>
</feature>
<keyword evidence="2 8" id="KW-0813">Transport</keyword>
<evidence type="ECO:0000256" key="7">
    <source>
        <dbReference type="ARBA" id="ARBA00023242"/>
    </source>
</evidence>
<dbReference type="PROSITE" id="PS51472">
    <property type="entry name" value="RRM_NUP35"/>
    <property type="match status" value="1"/>
</dbReference>
<dbReference type="GO" id="GO:0005543">
    <property type="term" value="F:phospholipid binding"/>
    <property type="evidence" value="ECO:0007669"/>
    <property type="project" value="TreeGrafter"/>
</dbReference>
<keyword evidence="5" id="KW-0811">Translocation</keyword>
<evidence type="ECO:0000256" key="8">
    <source>
        <dbReference type="PROSITE-ProRule" id="PRU00804"/>
    </source>
</evidence>
<accession>A0A9W7ZJH0</accession>
<dbReference type="Gene3D" id="3.30.70.330">
    <property type="match status" value="1"/>
</dbReference>
<evidence type="ECO:0000256" key="6">
    <source>
        <dbReference type="ARBA" id="ARBA00023132"/>
    </source>
</evidence>
<dbReference type="GO" id="GO:0044615">
    <property type="term" value="C:nuclear pore nuclear basket"/>
    <property type="evidence" value="ECO:0007669"/>
    <property type="project" value="TreeGrafter"/>
</dbReference>
<feature type="compositionally biased region" description="Low complexity" evidence="9">
    <location>
        <begin position="690"/>
        <end position="720"/>
    </location>
</feature>
<feature type="region of interest" description="Disordered" evidence="9">
    <location>
        <begin position="546"/>
        <end position="577"/>
    </location>
</feature>
<comment type="subcellular location">
    <subcellularLocation>
        <location evidence="1">Nucleus</location>
        <location evidence="1">Nuclear pore complex</location>
    </subcellularLocation>
</comment>
<proteinExistence type="predicted"/>
<dbReference type="SUPFAM" id="SSF54928">
    <property type="entry name" value="RNA-binding domain, RBD"/>
    <property type="match status" value="1"/>
</dbReference>
<protein>
    <submittedName>
        <fullName evidence="11">Nucleoporin nup35</fullName>
    </submittedName>
</protein>
<dbReference type="InterPro" id="IPR012677">
    <property type="entry name" value="Nucleotide-bd_a/b_plait_sf"/>
</dbReference>
<dbReference type="Pfam" id="PF05172">
    <property type="entry name" value="RRM_Nup35"/>
    <property type="match status" value="1"/>
</dbReference>
<dbReference type="GO" id="GO:0051028">
    <property type="term" value="P:mRNA transport"/>
    <property type="evidence" value="ECO:0007669"/>
    <property type="project" value="UniProtKB-UniRule"/>
</dbReference>
<dbReference type="EMBL" id="JANBPT010001025">
    <property type="protein sequence ID" value="KAJ1910629.1"/>
    <property type="molecule type" value="Genomic_DNA"/>
</dbReference>
<evidence type="ECO:0000259" key="10">
    <source>
        <dbReference type="PROSITE" id="PS51472"/>
    </source>
</evidence>
<feature type="compositionally biased region" description="Polar residues" evidence="9">
    <location>
        <begin position="12"/>
        <end position="24"/>
    </location>
</feature>
<evidence type="ECO:0000256" key="9">
    <source>
        <dbReference type="SAM" id="MobiDB-lite"/>
    </source>
</evidence>
<comment type="caution">
    <text evidence="11">The sequence shown here is derived from an EMBL/GenBank/DDBJ whole genome shotgun (WGS) entry which is preliminary data.</text>
</comment>
<sequence length="761" mass="78159">MYQSPHGPLFGQTRSTDIGTSTNGPAPANLFGATNQPSTAGAYGNAAISWQLGGSAAPAPSSNYQMELQARPGHSGLLSSPDAGRHGTAPGHPSPAANHRHSLGLDHATTSAAATNYLPSFLLGNLQNQVATNGLSGSPYAPRQPGERYDPLPRQPTPDRSQTPAVFSPGGSGTNLSSLAWSSSSPAKSLDPQVQAYVQSQGGQPSLTRRLSGGSGFGHYDMLNSRQKKRHIPMDVVTVVGDVPPAATLDDLTQAADSHERNLHQMQTNDADDVFHESTGYALPGQTSQPGQTPATLPYGAEPALTYGWGSTPSAGTVNASTSWGQSVGTTTAPPPGVTVTVFGFPPDLARDVFEYFRQFGEITSYGVSEKTANFITFVYARGEDAQRALACNGKVIGSNVMVGVVPGTSAVGSNGSTMNGPAASAPAQTAAAPVHNLANLTGGLFRTFTSTISPKSTTSASGTTGLSGPILPANSAPSANSVAPPQPVFYSVPPEVRYSTQVPSSFLRSGPLATWGTQATSTATTTTSGASTSTQANQTNGILTTQPSAWQPAPSFLSSPSAAVPQGYHPPAAPQPSNPIYRAPTSLLGPTASPWMTMTTSPPTSAAAPSFVSPLGLASQPQAASTTFDDAPPVLSFARQDHPVGSCQSGYGPPFFGSPPQASARTGFQSSLATTDRLSAPRAPPPPSVLRQQQLRQPGQKPQSGFAPPTASATAPGGPVNLTPNRGQPVPIVGRNINEKNANSPRSGAWQSAMDALFGW</sequence>
<reference evidence="11" key="1">
    <citation type="submission" date="2022-07" db="EMBL/GenBank/DDBJ databases">
        <title>Phylogenomic reconstructions and comparative analyses of Kickxellomycotina fungi.</title>
        <authorList>
            <person name="Reynolds N.K."/>
            <person name="Stajich J.E."/>
            <person name="Barry K."/>
            <person name="Grigoriev I.V."/>
            <person name="Crous P."/>
            <person name="Smith M.E."/>
        </authorList>
    </citation>
    <scope>NUCLEOTIDE SEQUENCE</scope>
    <source>
        <strain evidence="11">RSA 861</strain>
    </source>
</reference>
<name>A0A9W7ZJH0_9FUNG</name>
<dbReference type="Proteomes" id="UP001150569">
    <property type="component" value="Unassembled WGS sequence"/>
</dbReference>
<feature type="domain" description="RRM Nup35-type" evidence="10">
    <location>
        <begin position="334"/>
        <end position="415"/>
    </location>
</feature>
<evidence type="ECO:0000256" key="1">
    <source>
        <dbReference type="ARBA" id="ARBA00004567"/>
    </source>
</evidence>
<dbReference type="InterPro" id="IPR007846">
    <property type="entry name" value="RRM_NUP35_dom"/>
</dbReference>
<dbReference type="GO" id="GO:0006607">
    <property type="term" value="P:NLS-bearing protein import into nucleus"/>
    <property type="evidence" value="ECO:0007669"/>
    <property type="project" value="TreeGrafter"/>
</dbReference>
<dbReference type="GO" id="GO:0017056">
    <property type="term" value="F:structural constituent of nuclear pore"/>
    <property type="evidence" value="ECO:0007669"/>
    <property type="project" value="TreeGrafter"/>
</dbReference>
<dbReference type="AlphaFoldDB" id="A0A9W7ZJH0"/>
<feature type="region of interest" description="Disordered" evidence="9">
    <location>
        <begin position="133"/>
        <end position="188"/>
    </location>
</feature>
<evidence type="ECO:0000256" key="2">
    <source>
        <dbReference type="ARBA" id="ARBA00022448"/>
    </source>
</evidence>
<keyword evidence="7 8" id="KW-0539">Nucleus</keyword>
<dbReference type="GO" id="GO:0044613">
    <property type="term" value="C:nuclear pore central transport channel"/>
    <property type="evidence" value="ECO:0007669"/>
    <property type="project" value="TreeGrafter"/>
</dbReference>
<keyword evidence="12" id="KW-1185">Reference proteome</keyword>
<feature type="region of interest" description="Disordered" evidence="9">
    <location>
        <begin position="1"/>
        <end position="28"/>
    </location>
</feature>
<keyword evidence="6 8" id="KW-0906">Nuclear pore complex</keyword>
<evidence type="ECO:0000256" key="3">
    <source>
        <dbReference type="ARBA" id="ARBA00022816"/>
    </source>
</evidence>
<evidence type="ECO:0000313" key="11">
    <source>
        <dbReference type="EMBL" id="KAJ1910629.1"/>
    </source>
</evidence>
<keyword evidence="4" id="KW-0653">Protein transport</keyword>
<feature type="compositionally biased region" description="Low complexity" evidence="9">
    <location>
        <begin position="176"/>
        <end position="188"/>
    </location>
</feature>
<organism evidence="11 12">
    <name type="scientific">Tieghemiomyces parasiticus</name>
    <dbReference type="NCBI Taxonomy" id="78921"/>
    <lineage>
        <taxon>Eukaryota</taxon>
        <taxon>Fungi</taxon>
        <taxon>Fungi incertae sedis</taxon>
        <taxon>Zoopagomycota</taxon>
        <taxon>Kickxellomycotina</taxon>
        <taxon>Dimargaritomycetes</taxon>
        <taxon>Dimargaritales</taxon>
        <taxon>Dimargaritaceae</taxon>
        <taxon>Tieghemiomyces</taxon>
    </lineage>
</organism>
<feature type="region of interest" description="Disordered" evidence="9">
    <location>
        <begin position="623"/>
        <end position="730"/>
    </location>
</feature>
<dbReference type="PANTHER" id="PTHR21527">
    <property type="entry name" value="NUCLEOPORIN NUP35"/>
    <property type="match status" value="1"/>
</dbReference>
<dbReference type="GO" id="GO:0006999">
    <property type="term" value="P:nuclear pore organization"/>
    <property type="evidence" value="ECO:0007669"/>
    <property type="project" value="TreeGrafter"/>
</dbReference>
<evidence type="ECO:0000256" key="5">
    <source>
        <dbReference type="ARBA" id="ARBA00023010"/>
    </source>
</evidence>
<evidence type="ECO:0000313" key="12">
    <source>
        <dbReference type="Proteomes" id="UP001150569"/>
    </source>
</evidence>
<feature type="region of interest" description="Disordered" evidence="9">
    <location>
        <begin position="72"/>
        <end position="102"/>
    </location>
</feature>
<dbReference type="InterPro" id="IPR035979">
    <property type="entry name" value="RBD_domain_sf"/>
</dbReference>
<feature type="compositionally biased region" description="Low complexity" evidence="9">
    <location>
        <begin position="553"/>
        <end position="566"/>
    </location>
</feature>
<keyword evidence="3 8" id="KW-0509">mRNA transport</keyword>
<gene>
    <name evidence="11" type="primary">NUP35_2</name>
    <name evidence="11" type="ORF">IWQ60_010553</name>
</gene>
<dbReference type="GO" id="GO:0003676">
    <property type="term" value="F:nucleic acid binding"/>
    <property type="evidence" value="ECO:0007669"/>
    <property type="project" value="InterPro"/>
</dbReference>
<evidence type="ECO:0000256" key="4">
    <source>
        <dbReference type="ARBA" id="ARBA00022927"/>
    </source>
</evidence>